<feature type="transmembrane region" description="Helical" evidence="1">
    <location>
        <begin position="21"/>
        <end position="39"/>
    </location>
</feature>
<keyword evidence="1" id="KW-1133">Transmembrane helix</keyword>
<feature type="non-terminal residue" evidence="2">
    <location>
        <position position="1"/>
    </location>
</feature>
<evidence type="ECO:0000256" key="1">
    <source>
        <dbReference type="SAM" id="Phobius"/>
    </source>
</evidence>
<evidence type="ECO:0000313" key="2">
    <source>
        <dbReference type="EMBL" id="CDW45206.1"/>
    </source>
</evidence>
<organism evidence="2">
    <name type="scientific">Lepeophtheirus salmonis</name>
    <name type="common">Salmon louse</name>
    <name type="synonym">Caligus salmonis</name>
    <dbReference type="NCBI Taxonomy" id="72036"/>
    <lineage>
        <taxon>Eukaryota</taxon>
        <taxon>Metazoa</taxon>
        <taxon>Ecdysozoa</taxon>
        <taxon>Arthropoda</taxon>
        <taxon>Crustacea</taxon>
        <taxon>Multicrustacea</taxon>
        <taxon>Hexanauplia</taxon>
        <taxon>Copepoda</taxon>
        <taxon>Siphonostomatoida</taxon>
        <taxon>Caligidae</taxon>
        <taxon>Lepeophtheirus</taxon>
    </lineage>
</organism>
<name>A0A0K2V5J6_LEPSM</name>
<dbReference type="EMBL" id="HACA01027845">
    <property type="protein sequence ID" value="CDW45206.1"/>
    <property type="molecule type" value="Transcribed_RNA"/>
</dbReference>
<sequence>YNQYGDGIFVKKHSFEIRRRWIVCFFSFLFYSFLNKWSWC</sequence>
<accession>A0A0K2V5J6</accession>
<reference evidence="2" key="1">
    <citation type="submission" date="2014-05" db="EMBL/GenBank/DDBJ databases">
        <authorList>
            <person name="Chronopoulou M."/>
        </authorList>
    </citation>
    <scope>NUCLEOTIDE SEQUENCE</scope>
    <source>
        <tissue evidence="2">Whole organism</tissue>
    </source>
</reference>
<dbReference type="AlphaFoldDB" id="A0A0K2V5J6"/>
<keyword evidence="1" id="KW-0472">Membrane</keyword>
<protein>
    <submittedName>
        <fullName evidence="2">Uncharacterized protein</fullName>
    </submittedName>
</protein>
<keyword evidence="1" id="KW-0812">Transmembrane</keyword>
<proteinExistence type="predicted"/>